<dbReference type="EMBL" id="CAJVPP010000010">
    <property type="protein sequence ID" value="CAG8434671.1"/>
    <property type="molecule type" value="Genomic_DNA"/>
</dbReference>
<reference evidence="3" key="1">
    <citation type="submission" date="2021-06" db="EMBL/GenBank/DDBJ databases">
        <authorList>
            <person name="Kallberg Y."/>
            <person name="Tangrot J."/>
            <person name="Rosling A."/>
        </authorList>
    </citation>
    <scope>NUCLEOTIDE SEQUENCE</scope>
    <source>
        <strain evidence="3">87-6 pot B 2015</strain>
    </source>
</reference>
<keyword evidence="1" id="KW-0812">Transmembrane</keyword>
<keyword evidence="4" id="KW-1185">Reference proteome</keyword>
<evidence type="ECO:0000313" key="4">
    <source>
        <dbReference type="Proteomes" id="UP000789375"/>
    </source>
</evidence>
<name>A0A9N8YN05_FUNMO</name>
<organism evidence="3 4">
    <name type="scientific">Funneliformis mosseae</name>
    <name type="common">Endomycorrhizal fungus</name>
    <name type="synonym">Glomus mosseae</name>
    <dbReference type="NCBI Taxonomy" id="27381"/>
    <lineage>
        <taxon>Eukaryota</taxon>
        <taxon>Fungi</taxon>
        <taxon>Fungi incertae sedis</taxon>
        <taxon>Mucoromycota</taxon>
        <taxon>Glomeromycotina</taxon>
        <taxon>Glomeromycetes</taxon>
        <taxon>Glomerales</taxon>
        <taxon>Glomeraceae</taxon>
        <taxon>Funneliformis</taxon>
    </lineage>
</organism>
<keyword evidence="2" id="KW-0732">Signal</keyword>
<keyword evidence="1" id="KW-1133">Transmembrane helix</keyword>
<sequence length="172" mass="19717">MKQFLRLFLVLVFITAVFAAPMTNLRKRLGDEKDCKTKSKLSDDVAFKDNVPVENSDTNYFSFYNEPTPPPLILETEELKSIGSDTLECKYMFPLMPTRKEAYIQLYDAFTENEVKMKRFIKLFIILAFIVAVMAAPMPIQKRVSDCPDVEKDDRAVTNSEGNDCPEIINII</sequence>
<proteinExistence type="predicted"/>
<evidence type="ECO:0000256" key="2">
    <source>
        <dbReference type="SAM" id="SignalP"/>
    </source>
</evidence>
<comment type="caution">
    <text evidence="3">The sequence shown here is derived from an EMBL/GenBank/DDBJ whole genome shotgun (WGS) entry which is preliminary data.</text>
</comment>
<dbReference type="AlphaFoldDB" id="A0A9N8YN05"/>
<protein>
    <submittedName>
        <fullName evidence="3">5887_t:CDS:1</fullName>
    </submittedName>
</protein>
<evidence type="ECO:0000313" key="3">
    <source>
        <dbReference type="EMBL" id="CAG8434671.1"/>
    </source>
</evidence>
<feature type="signal peptide" evidence="2">
    <location>
        <begin position="1"/>
        <end position="19"/>
    </location>
</feature>
<feature type="transmembrane region" description="Helical" evidence="1">
    <location>
        <begin position="120"/>
        <end position="138"/>
    </location>
</feature>
<keyword evidence="1" id="KW-0472">Membrane</keyword>
<evidence type="ECO:0000256" key="1">
    <source>
        <dbReference type="SAM" id="Phobius"/>
    </source>
</evidence>
<gene>
    <name evidence="3" type="ORF">FMOSSE_LOCUS131</name>
</gene>
<dbReference type="Proteomes" id="UP000789375">
    <property type="component" value="Unassembled WGS sequence"/>
</dbReference>
<feature type="chain" id="PRO_5040330233" evidence="2">
    <location>
        <begin position="20"/>
        <end position="172"/>
    </location>
</feature>
<accession>A0A9N8YN05</accession>